<dbReference type="InterPro" id="IPR028994">
    <property type="entry name" value="Integrin_alpha_N"/>
</dbReference>
<accession>F7XUG4</accession>
<sequence>MGTELLNLLFFYNSCPLTIGIVVDDFNNDGRLDIGTTNVNSDTVSILIGNGDGAFFKLLVPIT</sequence>
<dbReference type="HOGENOM" id="CLU_2880912_0_0_5"/>
<keyword evidence="2" id="KW-1185">Reference proteome</keyword>
<gene>
    <name evidence="1" type="ordered locus">midi_01252</name>
</gene>
<reference evidence="1 2" key="1">
    <citation type="journal article" date="2011" name="Mol. Biol. Evol.">
        <title>Phylogenomic evidence for the presence of a flagellum and cbb3 oxidase in the free-living mitochondrial ancestor.</title>
        <authorList>
            <person name="Sassera D."/>
            <person name="Lo N."/>
            <person name="Epis S."/>
            <person name="D'Auria G."/>
            <person name="Montagna M."/>
            <person name="Comandatore F."/>
            <person name="Horner D."/>
            <person name="Pereto J."/>
            <person name="Luciano A.M."/>
            <person name="Franciosi F."/>
            <person name="Ferri E."/>
            <person name="Crotti E."/>
            <person name="Bazzocchi C."/>
            <person name="Daffonchio D."/>
            <person name="Sacchi L."/>
            <person name="Moya A."/>
            <person name="Latorre A."/>
            <person name="Bandi C."/>
        </authorList>
    </citation>
    <scope>NUCLEOTIDE SEQUENCE [LARGE SCALE GENOMIC DNA]</scope>
    <source>
        <strain evidence="1 2">IricVA</strain>
    </source>
</reference>
<organism evidence="1 2">
    <name type="scientific">Midichloria mitochondrii (strain IricVA)</name>
    <dbReference type="NCBI Taxonomy" id="696127"/>
    <lineage>
        <taxon>Bacteria</taxon>
        <taxon>Pseudomonadati</taxon>
        <taxon>Pseudomonadota</taxon>
        <taxon>Alphaproteobacteria</taxon>
        <taxon>Rickettsiales</taxon>
        <taxon>Candidatus Midichloriaceae</taxon>
        <taxon>Candidatus Midichloria</taxon>
    </lineage>
</organism>
<evidence type="ECO:0000313" key="2">
    <source>
        <dbReference type="Proteomes" id="UP000006639"/>
    </source>
</evidence>
<dbReference type="SUPFAM" id="SSF69318">
    <property type="entry name" value="Integrin alpha N-terminal domain"/>
    <property type="match status" value="1"/>
</dbReference>
<protein>
    <recommendedName>
        <fullName evidence="3">VCBS repeat-containing protein</fullName>
    </recommendedName>
</protein>
<evidence type="ECO:0000313" key="1">
    <source>
        <dbReference type="EMBL" id="AEI89523.1"/>
    </source>
</evidence>
<dbReference type="EMBL" id="CP002130">
    <property type="protein sequence ID" value="AEI89523.1"/>
    <property type="molecule type" value="Genomic_DNA"/>
</dbReference>
<evidence type="ECO:0008006" key="3">
    <source>
        <dbReference type="Google" id="ProtNLM"/>
    </source>
</evidence>
<dbReference type="AlphaFoldDB" id="F7XUG4"/>
<dbReference type="Gene3D" id="2.30.30.100">
    <property type="match status" value="1"/>
</dbReference>
<dbReference type="Proteomes" id="UP000006639">
    <property type="component" value="Chromosome"/>
</dbReference>
<dbReference type="KEGG" id="mmn:midi_01252"/>
<proteinExistence type="predicted"/>
<name>F7XUG4_MIDMI</name>